<dbReference type="Pfam" id="PF00069">
    <property type="entry name" value="Pkinase"/>
    <property type="match status" value="1"/>
</dbReference>
<feature type="domain" description="Protein kinase" evidence="10">
    <location>
        <begin position="161"/>
        <end position="270"/>
    </location>
</feature>
<dbReference type="InterPro" id="IPR032675">
    <property type="entry name" value="LRR_dom_sf"/>
</dbReference>
<gene>
    <name evidence="11" type="ORF">C3L33_22730</name>
</gene>
<dbReference type="Gene3D" id="3.80.10.10">
    <property type="entry name" value="Ribonuclease Inhibitor"/>
    <property type="match status" value="1"/>
</dbReference>
<protein>
    <recommendedName>
        <fullName evidence="10">Protein kinase domain-containing protein</fullName>
    </recommendedName>
</protein>
<evidence type="ECO:0000313" key="11">
    <source>
        <dbReference type="EMBL" id="KAE9445370.1"/>
    </source>
</evidence>
<dbReference type="PANTHER" id="PTHR48054:SF25">
    <property type="entry name" value="LEUCINE-RICH REPEAT (LRR) FAMILY PROTEIN"/>
    <property type="match status" value="1"/>
</dbReference>
<accession>A0A6A4KGG3</accession>
<dbReference type="EMBL" id="QEFC01004213">
    <property type="protein sequence ID" value="KAE9445370.1"/>
    <property type="molecule type" value="Genomic_DNA"/>
</dbReference>
<evidence type="ECO:0000256" key="3">
    <source>
        <dbReference type="ARBA" id="ARBA00022692"/>
    </source>
</evidence>
<dbReference type="InterPro" id="IPR017441">
    <property type="entry name" value="Protein_kinase_ATP_BS"/>
</dbReference>
<keyword evidence="2" id="KW-0433">Leucine-rich repeat</keyword>
<dbReference type="SUPFAM" id="SSF56112">
    <property type="entry name" value="Protein kinase-like (PK-like)"/>
    <property type="match status" value="1"/>
</dbReference>
<dbReference type="FunFam" id="3.80.10.10:FF:000129">
    <property type="entry name" value="Leucine-rich repeat receptor-like kinase"/>
    <property type="match status" value="1"/>
</dbReference>
<evidence type="ECO:0000256" key="1">
    <source>
        <dbReference type="ARBA" id="ARBA00004167"/>
    </source>
</evidence>
<feature type="non-terminal residue" evidence="11">
    <location>
        <position position="1"/>
    </location>
</feature>
<comment type="subcellular location">
    <subcellularLocation>
        <location evidence="1">Membrane</location>
        <topology evidence="1">Single-pass membrane protein</topology>
    </subcellularLocation>
</comment>
<dbReference type="PANTHER" id="PTHR48054">
    <property type="entry name" value="RECEPTOR KINASE-LIKE PROTEIN XA21"/>
    <property type="match status" value="1"/>
</dbReference>
<dbReference type="InterPro" id="IPR013210">
    <property type="entry name" value="LRR_N_plant-typ"/>
</dbReference>
<evidence type="ECO:0000256" key="9">
    <source>
        <dbReference type="SAM" id="SignalP"/>
    </source>
</evidence>
<dbReference type="OrthoDB" id="676979at2759"/>
<keyword evidence="5" id="KW-0677">Repeat</keyword>
<keyword evidence="3" id="KW-0812">Transmembrane</keyword>
<feature type="chain" id="PRO_5025348751" description="Protein kinase domain-containing protein" evidence="9">
    <location>
        <begin position="30"/>
        <end position="270"/>
    </location>
</feature>
<proteinExistence type="predicted"/>
<keyword evidence="4 9" id="KW-0732">Signal</keyword>
<dbReference type="GO" id="GO:0004672">
    <property type="term" value="F:protein kinase activity"/>
    <property type="evidence" value="ECO:0007669"/>
    <property type="project" value="InterPro"/>
</dbReference>
<evidence type="ECO:0000256" key="8">
    <source>
        <dbReference type="PROSITE-ProRule" id="PRU10141"/>
    </source>
</evidence>
<dbReference type="PROSITE" id="PS50011">
    <property type="entry name" value="PROTEIN_KINASE_DOM"/>
    <property type="match status" value="1"/>
</dbReference>
<dbReference type="Gene3D" id="1.10.510.10">
    <property type="entry name" value="Transferase(Phosphotransferase) domain 1"/>
    <property type="match status" value="1"/>
</dbReference>
<dbReference type="Pfam" id="PF13855">
    <property type="entry name" value="LRR_8"/>
    <property type="match status" value="1"/>
</dbReference>
<dbReference type="GO" id="GO:0005524">
    <property type="term" value="F:ATP binding"/>
    <property type="evidence" value="ECO:0007669"/>
    <property type="project" value="UniProtKB-UniRule"/>
</dbReference>
<evidence type="ECO:0000259" key="10">
    <source>
        <dbReference type="PROSITE" id="PS50011"/>
    </source>
</evidence>
<keyword evidence="7" id="KW-0472">Membrane</keyword>
<dbReference type="FunFam" id="3.30.200.20:FF:000666">
    <property type="entry name" value="Kinase family with leucine-rich repeat domain-containing protein"/>
    <property type="match status" value="1"/>
</dbReference>
<dbReference type="InterPro" id="IPR001611">
    <property type="entry name" value="Leu-rich_rpt"/>
</dbReference>
<evidence type="ECO:0000256" key="4">
    <source>
        <dbReference type="ARBA" id="ARBA00022729"/>
    </source>
</evidence>
<feature type="signal peptide" evidence="9">
    <location>
        <begin position="1"/>
        <end position="29"/>
    </location>
</feature>
<name>A0A6A4KGG3_9ERIC</name>
<evidence type="ECO:0000256" key="7">
    <source>
        <dbReference type="ARBA" id="ARBA00023136"/>
    </source>
</evidence>
<feature type="binding site" evidence="8">
    <location>
        <position position="191"/>
    </location>
    <ligand>
        <name>ATP</name>
        <dbReference type="ChEBI" id="CHEBI:30616"/>
    </ligand>
</feature>
<organism evidence="11">
    <name type="scientific">Rhododendron williamsianum</name>
    <dbReference type="NCBI Taxonomy" id="262921"/>
    <lineage>
        <taxon>Eukaryota</taxon>
        <taxon>Viridiplantae</taxon>
        <taxon>Streptophyta</taxon>
        <taxon>Embryophyta</taxon>
        <taxon>Tracheophyta</taxon>
        <taxon>Spermatophyta</taxon>
        <taxon>Magnoliopsida</taxon>
        <taxon>eudicotyledons</taxon>
        <taxon>Gunneridae</taxon>
        <taxon>Pentapetalae</taxon>
        <taxon>asterids</taxon>
        <taxon>Ericales</taxon>
        <taxon>Ericaceae</taxon>
        <taxon>Ericoideae</taxon>
        <taxon>Rhodoreae</taxon>
        <taxon>Rhododendron</taxon>
    </lineage>
</organism>
<keyword evidence="8" id="KW-0067">ATP-binding</keyword>
<dbReference type="Pfam" id="PF08263">
    <property type="entry name" value="LRRNT_2"/>
    <property type="match status" value="1"/>
</dbReference>
<evidence type="ECO:0000256" key="5">
    <source>
        <dbReference type="ARBA" id="ARBA00022737"/>
    </source>
</evidence>
<evidence type="ECO:0000256" key="2">
    <source>
        <dbReference type="ARBA" id="ARBA00022614"/>
    </source>
</evidence>
<evidence type="ECO:0000256" key="6">
    <source>
        <dbReference type="ARBA" id="ARBA00022989"/>
    </source>
</evidence>
<dbReference type="PROSITE" id="PS00107">
    <property type="entry name" value="PROTEIN_KINASE_ATP"/>
    <property type="match status" value="1"/>
</dbReference>
<reference evidence="11" key="1">
    <citation type="journal article" date="2019" name="Genome Biol. Evol.">
        <title>The Rhododendron genome and chromosomal organization provide insight into shared whole-genome duplications across the heath family (Ericaceae).</title>
        <authorList>
            <person name="Soza V.L."/>
            <person name="Lindsley D."/>
            <person name="Waalkes A."/>
            <person name="Ramage E."/>
            <person name="Patwardhan R.P."/>
            <person name="Burton J.N."/>
            <person name="Adey A."/>
            <person name="Kumar A."/>
            <person name="Qiu R."/>
            <person name="Shendure J."/>
            <person name="Hall B."/>
        </authorList>
    </citation>
    <scope>NUCLEOTIDE SEQUENCE</scope>
    <source>
        <strain evidence="11">RSF 1966-606</strain>
    </source>
</reference>
<dbReference type="InterPro" id="IPR011009">
    <property type="entry name" value="Kinase-like_dom_sf"/>
</dbReference>
<comment type="caution">
    <text evidence="11">The sequence shown here is derived from an EMBL/GenBank/DDBJ whole genome shotgun (WGS) entry which is preliminary data.</text>
</comment>
<dbReference type="InterPro" id="IPR052592">
    <property type="entry name" value="LRR-RLK"/>
</dbReference>
<dbReference type="SUPFAM" id="SSF52058">
    <property type="entry name" value="L domain-like"/>
    <property type="match status" value="1"/>
</dbReference>
<feature type="non-terminal residue" evidence="11">
    <location>
        <position position="270"/>
    </location>
</feature>
<keyword evidence="8" id="KW-0547">Nucleotide-binding</keyword>
<dbReference type="AlphaFoldDB" id="A0A6A4KGG3"/>
<sequence length="270" mass="30325">MPNLPSPFPPLPAPFLYFLLTLMPFLVISQPLADQSQTILLTIKERWGNPPQLSSWSTSSPPCSWPEITCTGSAVTGLNLTNYNITEPIPPSICNLKNLTVLDLSYNYFPGNFPTVLYNCSNLRYLDLSQNYFVGPIPSNIDRLSSSLRFNFTKANILAGLTENNLIGSGGSGKIYRVAVNNSGDYVAVKKIWTNGKLDNKLEKEFSAEVDTLGTIRHCNIVKLLCCISSEDSKLLVYEYMENQSLDKWLHVKKRRETDPARRVVLDWPK</sequence>
<keyword evidence="6" id="KW-1133">Transmembrane helix</keyword>
<dbReference type="GO" id="GO:0016020">
    <property type="term" value="C:membrane"/>
    <property type="evidence" value="ECO:0007669"/>
    <property type="project" value="UniProtKB-SubCell"/>
</dbReference>
<dbReference type="InterPro" id="IPR000719">
    <property type="entry name" value="Prot_kinase_dom"/>
</dbReference>